<dbReference type="Proteomes" id="UP000233556">
    <property type="component" value="Unassembled WGS sequence"/>
</dbReference>
<reference evidence="3" key="2">
    <citation type="submission" date="2017-12" db="EMBL/GenBank/DDBJ databases">
        <title>Genome sequence of the Bar-tailed Godwit (Limosa lapponica baueri).</title>
        <authorList>
            <person name="Lima N.C.B."/>
            <person name="Parody-Merino A.M."/>
            <person name="Battley P.F."/>
            <person name="Fidler A.E."/>
            <person name="Prosdocimi F."/>
        </authorList>
    </citation>
    <scope>NUCLEOTIDE SEQUENCE [LARGE SCALE GENOMIC DNA]</scope>
</reference>
<protein>
    <submittedName>
        <fullName evidence="2">Uncharacterized protein</fullName>
    </submittedName>
</protein>
<name>A0A2I0TP56_LIMLA</name>
<dbReference type="EMBL" id="KZ508190">
    <property type="protein sequence ID" value="PKU35560.1"/>
    <property type="molecule type" value="Genomic_DNA"/>
</dbReference>
<sequence length="94" mass="10389">MLDSLQQFPVPLELGSPELDAVFQLWPHQFRVKGENDLPRPTGHTSPYAAQDPIGPLGDKGTLLAHGKFAIHEDAMANYWGVWVAALQLQIIES</sequence>
<keyword evidence="3" id="KW-1185">Reference proteome</keyword>
<proteinExistence type="predicted"/>
<evidence type="ECO:0000313" key="3">
    <source>
        <dbReference type="Proteomes" id="UP000233556"/>
    </source>
</evidence>
<dbReference type="AlphaFoldDB" id="A0A2I0TP56"/>
<evidence type="ECO:0000313" key="2">
    <source>
        <dbReference type="EMBL" id="PKU35560.1"/>
    </source>
</evidence>
<evidence type="ECO:0000256" key="1">
    <source>
        <dbReference type="SAM" id="MobiDB-lite"/>
    </source>
</evidence>
<reference evidence="3" key="1">
    <citation type="submission" date="2017-11" db="EMBL/GenBank/DDBJ databases">
        <authorList>
            <person name="Lima N.C."/>
            <person name="Parody-Merino A.M."/>
            <person name="Battley P.F."/>
            <person name="Fidler A.E."/>
            <person name="Prosdocimi F."/>
        </authorList>
    </citation>
    <scope>NUCLEOTIDE SEQUENCE [LARGE SCALE GENOMIC DNA]</scope>
</reference>
<feature type="region of interest" description="Disordered" evidence="1">
    <location>
        <begin position="34"/>
        <end position="54"/>
    </location>
</feature>
<accession>A0A2I0TP56</accession>
<gene>
    <name evidence="2" type="ORF">llap_14136</name>
</gene>
<organism evidence="2 3">
    <name type="scientific">Limosa lapponica baueri</name>
    <dbReference type="NCBI Taxonomy" id="1758121"/>
    <lineage>
        <taxon>Eukaryota</taxon>
        <taxon>Metazoa</taxon>
        <taxon>Chordata</taxon>
        <taxon>Craniata</taxon>
        <taxon>Vertebrata</taxon>
        <taxon>Euteleostomi</taxon>
        <taxon>Archelosauria</taxon>
        <taxon>Archosauria</taxon>
        <taxon>Dinosauria</taxon>
        <taxon>Saurischia</taxon>
        <taxon>Theropoda</taxon>
        <taxon>Coelurosauria</taxon>
        <taxon>Aves</taxon>
        <taxon>Neognathae</taxon>
        <taxon>Neoaves</taxon>
        <taxon>Charadriiformes</taxon>
        <taxon>Scolopacidae</taxon>
        <taxon>Limosa</taxon>
    </lineage>
</organism>
<dbReference type="OrthoDB" id="9401175at2759"/>